<reference evidence="2 3" key="1">
    <citation type="journal article" date="2019" name="Nat. Med.">
        <title>A library of human gut bacterial isolates paired with longitudinal multiomics data enables mechanistic microbiome research.</title>
        <authorList>
            <person name="Poyet M."/>
            <person name="Groussin M."/>
            <person name="Gibbons S.M."/>
            <person name="Avila-Pacheco J."/>
            <person name="Jiang X."/>
            <person name="Kearney S.M."/>
            <person name="Perrotta A.R."/>
            <person name="Berdy B."/>
            <person name="Zhao S."/>
            <person name="Lieberman T.D."/>
            <person name="Swanson P.K."/>
            <person name="Smith M."/>
            <person name="Roesemann S."/>
            <person name="Alexander J.E."/>
            <person name="Rich S.A."/>
            <person name="Livny J."/>
            <person name="Vlamakis H."/>
            <person name="Clish C."/>
            <person name="Bullock K."/>
            <person name="Deik A."/>
            <person name="Scott J."/>
            <person name="Pierce K.A."/>
            <person name="Xavier R.J."/>
            <person name="Alm E.J."/>
        </authorList>
    </citation>
    <scope>NUCLEOTIDE SEQUENCE [LARGE SCALE GENOMIC DNA]</scope>
    <source>
        <strain evidence="2 3">BIOML-A41</strain>
    </source>
</reference>
<dbReference type="Proteomes" id="UP000463337">
    <property type="component" value="Unassembled WGS sequence"/>
</dbReference>
<organism evidence="2 3">
    <name type="scientific">Parabacteroides distasonis</name>
    <dbReference type="NCBI Taxonomy" id="823"/>
    <lineage>
        <taxon>Bacteria</taxon>
        <taxon>Pseudomonadati</taxon>
        <taxon>Bacteroidota</taxon>
        <taxon>Bacteroidia</taxon>
        <taxon>Bacteroidales</taxon>
        <taxon>Tannerellaceae</taxon>
        <taxon>Parabacteroides</taxon>
    </lineage>
</organism>
<sequence length="178" mass="19428">MAGLKLQFTEAGLAELISAKEQGIKGAISHLAFGDMAYTPNKSQTRLQREQERVEIADYQDGGLSLRMAAVFSGEKEYAIREIGVFLSTGTLLGVYSQSGKTIGYRTPSVKVMQWFTLNITALPSDSVTVVVGTENLNLILDAEFMESAASFMRLGAATIKQALWNLQLSEKIRALES</sequence>
<accession>A0A7K0GP81</accession>
<comment type="caution">
    <text evidence="2">The sequence shown here is derived from an EMBL/GenBank/DDBJ whole genome shotgun (WGS) entry which is preliminary data.</text>
</comment>
<dbReference type="InterPro" id="IPR022225">
    <property type="entry name" value="Phage_tail_fibre_N"/>
</dbReference>
<dbReference type="RefSeq" id="WP_053314955.1">
    <property type="nucleotide sequence ID" value="NZ_WKLT01000038.1"/>
</dbReference>
<proteinExistence type="predicted"/>
<evidence type="ECO:0000313" key="3">
    <source>
        <dbReference type="Proteomes" id="UP000463337"/>
    </source>
</evidence>
<name>A0A7K0GP81_PARDI</name>
<protein>
    <recommendedName>
        <fullName evidence="1">Phage tail fibre protein N-terminal domain-containing protein</fullName>
    </recommendedName>
</protein>
<feature type="domain" description="Phage tail fibre protein N-terminal" evidence="1">
    <location>
        <begin position="7"/>
        <end position="95"/>
    </location>
</feature>
<dbReference type="Pfam" id="PF12571">
    <property type="entry name" value="Phage_tail_fib"/>
    <property type="match status" value="1"/>
</dbReference>
<gene>
    <name evidence="2" type="ORF">GKD59_21915</name>
</gene>
<dbReference type="EMBL" id="WKLT01000038">
    <property type="protein sequence ID" value="MRY60507.1"/>
    <property type="molecule type" value="Genomic_DNA"/>
</dbReference>
<evidence type="ECO:0000259" key="1">
    <source>
        <dbReference type="Pfam" id="PF12571"/>
    </source>
</evidence>
<evidence type="ECO:0000313" key="2">
    <source>
        <dbReference type="EMBL" id="MRY60507.1"/>
    </source>
</evidence>
<dbReference type="AlphaFoldDB" id="A0A7K0GP81"/>